<feature type="region of interest" description="Disordered" evidence="1">
    <location>
        <begin position="291"/>
        <end position="314"/>
    </location>
</feature>
<feature type="region of interest" description="Disordered" evidence="1">
    <location>
        <begin position="479"/>
        <end position="498"/>
    </location>
</feature>
<dbReference type="Proteomes" id="UP000006911">
    <property type="component" value="Unassembled WGS sequence"/>
</dbReference>
<feature type="region of interest" description="Disordered" evidence="1">
    <location>
        <begin position="123"/>
        <end position="160"/>
    </location>
</feature>
<dbReference type="HOGENOM" id="CLU_364156_0_0_1"/>
<dbReference type="GeneID" id="9188451"/>
<feature type="compositionally biased region" description="Low complexity" evidence="1">
    <location>
        <begin position="223"/>
        <end position="241"/>
    </location>
</feature>
<dbReference type="KEGG" id="tml:GSTUM_00002557001"/>
<feature type="compositionally biased region" description="Polar residues" evidence="1">
    <location>
        <begin position="685"/>
        <end position="706"/>
    </location>
</feature>
<feature type="compositionally biased region" description="Gly residues" evidence="1">
    <location>
        <begin position="758"/>
        <end position="767"/>
    </location>
</feature>
<feature type="compositionally biased region" description="Polar residues" evidence="1">
    <location>
        <begin position="440"/>
        <end position="449"/>
    </location>
</feature>
<feature type="compositionally biased region" description="Low complexity" evidence="1">
    <location>
        <begin position="350"/>
        <end position="363"/>
    </location>
</feature>
<feature type="region of interest" description="Disordered" evidence="1">
    <location>
        <begin position="220"/>
        <end position="248"/>
    </location>
</feature>
<dbReference type="InParanoid" id="D5G7D3"/>
<organism evidence="2 3">
    <name type="scientific">Tuber melanosporum (strain Mel28)</name>
    <name type="common">Perigord black truffle</name>
    <dbReference type="NCBI Taxonomy" id="656061"/>
    <lineage>
        <taxon>Eukaryota</taxon>
        <taxon>Fungi</taxon>
        <taxon>Dikarya</taxon>
        <taxon>Ascomycota</taxon>
        <taxon>Pezizomycotina</taxon>
        <taxon>Pezizomycetes</taxon>
        <taxon>Pezizales</taxon>
        <taxon>Tuberaceae</taxon>
        <taxon>Tuber</taxon>
    </lineage>
</organism>
<feature type="region of interest" description="Disordered" evidence="1">
    <location>
        <begin position="533"/>
        <end position="555"/>
    </location>
</feature>
<keyword evidence="3" id="KW-1185">Reference proteome</keyword>
<feature type="compositionally biased region" description="Polar residues" evidence="1">
    <location>
        <begin position="721"/>
        <end position="733"/>
    </location>
</feature>
<feature type="compositionally biased region" description="Pro residues" evidence="1">
    <location>
        <begin position="455"/>
        <end position="465"/>
    </location>
</feature>
<feature type="compositionally biased region" description="Polar residues" evidence="1">
    <location>
        <begin position="407"/>
        <end position="417"/>
    </location>
</feature>
<evidence type="ECO:0000313" key="2">
    <source>
        <dbReference type="EMBL" id="CAZ80426.1"/>
    </source>
</evidence>
<dbReference type="AlphaFoldDB" id="D5G7D3"/>
<gene>
    <name evidence="2" type="ORF">GSTUM_00002557001</name>
</gene>
<dbReference type="RefSeq" id="XP_002836235.1">
    <property type="nucleotide sequence ID" value="XM_002836189.1"/>
</dbReference>
<dbReference type="EMBL" id="FN430024">
    <property type="protein sequence ID" value="CAZ80426.1"/>
    <property type="molecule type" value="Genomic_DNA"/>
</dbReference>
<feature type="region of interest" description="Disordered" evidence="1">
    <location>
        <begin position="664"/>
        <end position="767"/>
    </location>
</feature>
<feature type="region of interest" description="Disordered" evidence="1">
    <location>
        <begin position="1"/>
        <end position="25"/>
    </location>
</feature>
<reference evidence="2 3" key="1">
    <citation type="journal article" date="2010" name="Nature">
        <title>Perigord black truffle genome uncovers evolutionary origins and mechanisms of symbiosis.</title>
        <authorList>
            <person name="Martin F."/>
            <person name="Kohler A."/>
            <person name="Murat C."/>
            <person name="Balestrini R."/>
            <person name="Coutinho P.M."/>
            <person name="Jaillon O."/>
            <person name="Montanini B."/>
            <person name="Morin E."/>
            <person name="Noel B."/>
            <person name="Percudani R."/>
            <person name="Porcel B."/>
            <person name="Rubini A."/>
            <person name="Amicucci A."/>
            <person name="Amselem J."/>
            <person name="Anthouard V."/>
            <person name="Arcioni S."/>
            <person name="Artiguenave F."/>
            <person name="Aury J.M."/>
            <person name="Ballario P."/>
            <person name="Bolchi A."/>
            <person name="Brenna A."/>
            <person name="Brun A."/>
            <person name="Buee M."/>
            <person name="Cantarel B."/>
            <person name="Chevalier G."/>
            <person name="Couloux A."/>
            <person name="Da Silva C."/>
            <person name="Denoeud F."/>
            <person name="Duplessis S."/>
            <person name="Ghignone S."/>
            <person name="Hilselberger B."/>
            <person name="Iotti M."/>
            <person name="Marcais B."/>
            <person name="Mello A."/>
            <person name="Miranda M."/>
            <person name="Pacioni G."/>
            <person name="Quesneville H."/>
            <person name="Riccioni C."/>
            <person name="Ruotolo R."/>
            <person name="Splivallo R."/>
            <person name="Stocchi V."/>
            <person name="Tisserant E."/>
            <person name="Viscomi A.R."/>
            <person name="Zambonelli A."/>
            <person name="Zampieri E."/>
            <person name="Henrissat B."/>
            <person name="Lebrun M.H."/>
            <person name="Paolocci F."/>
            <person name="Bonfante P."/>
            <person name="Ottonello S."/>
            <person name="Wincker P."/>
        </authorList>
    </citation>
    <scope>NUCLEOTIDE SEQUENCE [LARGE SCALE GENOMIC DNA]</scope>
    <source>
        <strain evidence="2 3">Mel28</strain>
    </source>
</reference>
<feature type="region of interest" description="Disordered" evidence="1">
    <location>
        <begin position="350"/>
        <end position="470"/>
    </location>
</feature>
<name>D5G7D3_TUBMM</name>
<accession>D5G7D3</accession>
<proteinExistence type="predicted"/>
<protein>
    <submittedName>
        <fullName evidence="2">(Perigord truffle) hypothetical protein</fullName>
    </submittedName>
</protein>
<evidence type="ECO:0000313" key="3">
    <source>
        <dbReference type="Proteomes" id="UP000006911"/>
    </source>
</evidence>
<sequence>MLDNKNTIAGADKVTEADEGYEAIGPSKVVQYAPTVQDKASKAFAGHEKVNFGDIDSKKAATTPGQAVSGNAAFNPPPGFADQRSLFAGQNPEVRLPPRQIQPPPGIPLPPGLPIPASYYQQQGIAPPTGPGNTPFAQPRETAGPSAQTIDNRQAGPGQYRQAYLDMGPFTVGQRSDANDSYLNLNITDAEIKTLNETFAKYGQTKEGIHLLTDRYGRRGAVSEQGSASKGGESAGGPSKPKTIEKDNFKERFEEVFGTKGKVSIQVLQEHQKKRLIAERIRNERIAAEDEKKVPEPVTGNTELFPYPTHGKSDSEVSRELLVEAMKQLSSYVEDEGVTRDVAANKSVYKAGPWKKPPAGKIPDWIGDDNTSFFDQSFGKDYVPEGRQTTGGGGPSNQPVKDAVKLEQTSAKGDGASNTGGSGNQSVGKYDAAKGGQSVGQGQASNTPGNVIFGPPKPPGYPNHMPPREYLRPLKTFEPFENEPPKVRYGLLPANPRSTNTAEKSYINYRGGAVGPIADSAPRYVRGPKGYLELAKDTAPPPPVDPSPFNQPMATPSPYAALEQALGTTRFTQGVAQHNRLTTPIPPPGAKPTGGLITDVINGFTRVNYGGRQTQLDPDGSGLSRSEVLKRNQRPGERIGINFYGENGMEFAIDKTDFNPAEHNTLGGKFKLKSQLRREEEALRAQQSQQPKQTSFEGAQQATTPAKGTPVQGKGSGEGSGTRSFFNTPSGGNPQPGPATPGNRAGQGNPEPKRGGKGWHGGMGGRQ</sequence>
<evidence type="ECO:0000256" key="1">
    <source>
        <dbReference type="SAM" id="MobiDB-lite"/>
    </source>
</evidence>